<evidence type="ECO:0000313" key="2">
    <source>
        <dbReference type="EMBL" id="NVZ11258.1"/>
    </source>
</evidence>
<dbReference type="AlphaFoldDB" id="A0A850RD40"/>
<gene>
    <name evidence="2" type="ORF">HW932_18570</name>
</gene>
<keyword evidence="3" id="KW-1185">Reference proteome</keyword>
<reference evidence="2 3" key="1">
    <citation type="submission" date="2020-06" db="EMBL/GenBank/DDBJ databases">
        <title>Whole-genome sequence of Allochromatium humboldtianum DSM 21881, type strain.</title>
        <authorList>
            <person name="Kyndt J.A."/>
            <person name="Meyer T.E."/>
        </authorList>
    </citation>
    <scope>NUCLEOTIDE SEQUENCE [LARGE SCALE GENOMIC DNA]</scope>
    <source>
        <strain evidence="2 3">DSM 21881</strain>
    </source>
</reference>
<name>A0A850RD40_9GAMM</name>
<dbReference type="RefSeq" id="WP_176977958.1">
    <property type="nucleotide sequence ID" value="NZ_JABZEO010000018.1"/>
</dbReference>
<proteinExistence type="predicted"/>
<feature type="region of interest" description="Disordered" evidence="1">
    <location>
        <begin position="1"/>
        <end position="25"/>
    </location>
</feature>
<evidence type="ECO:0000256" key="1">
    <source>
        <dbReference type="SAM" id="MobiDB-lite"/>
    </source>
</evidence>
<evidence type="ECO:0000313" key="3">
    <source>
        <dbReference type="Proteomes" id="UP000592294"/>
    </source>
</evidence>
<dbReference type="Proteomes" id="UP000592294">
    <property type="component" value="Unassembled WGS sequence"/>
</dbReference>
<comment type="caution">
    <text evidence="2">The sequence shown here is derived from an EMBL/GenBank/DDBJ whole genome shotgun (WGS) entry which is preliminary data.</text>
</comment>
<organism evidence="2 3">
    <name type="scientific">Allochromatium humboldtianum</name>
    <dbReference type="NCBI Taxonomy" id="504901"/>
    <lineage>
        <taxon>Bacteria</taxon>
        <taxon>Pseudomonadati</taxon>
        <taxon>Pseudomonadota</taxon>
        <taxon>Gammaproteobacteria</taxon>
        <taxon>Chromatiales</taxon>
        <taxon>Chromatiaceae</taxon>
        <taxon>Allochromatium</taxon>
    </lineage>
</organism>
<sequence>MSDDTPPKAKRPALTSAERRQDARDRVEGAMWEPALIAELPDSLLLEAIGLAFRKNRSAALVEATRELFDRRNARDPGGPIHLGLVYNEADARASRFARLTRLKPPDNAHDILLDRNAEQAKAATDAQLDEAKFQD</sequence>
<protein>
    <submittedName>
        <fullName evidence="2">Uncharacterized protein</fullName>
    </submittedName>
</protein>
<accession>A0A850RD40</accession>
<dbReference type="EMBL" id="JABZEO010000018">
    <property type="protein sequence ID" value="NVZ11258.1"/>
    <property type="molecule type" value="Genomic_DNA"/>
</dbReference>